<reference evidence="9 10" key="1">
    <citation type="submission" date="2013-02" db="EMBL/GenBank/DDBJ databases">
        <title>The Genome Sequence of Plasmodium vinckei petteri CR.</title>
        <authorList>
            <consortium name="The Broad Institute Genome Sequencing Platform"/>
            <consortium name="The Broad Institute Genome Sequencing Center for Infectious Disease"/>
            <person name="Neafsey D."/>
            <person name="Cheeseman I."/>
            <person name="Volkman S."/>
            <person name="Adams J."/>
            <person name="Walker B."/>
            <person name="Young S.K."/>
            <person name="Zeng Q."/>
            <person name="Gargeya S."/>
            <person name="Fitzgerald M."/>
            <person name="Haas B."/>
            <person name="Abouelleil A."/>
            <person name="Alvarado L."/>
            <person name="Arachchi H.M."/>
            <person name="Berlin A.M."/>
            <person name="Chapman S.B."/>
            <person name="Dewar J."/>
            <person name="Goldberg J."/>
            <person name="Griggs A."/>
            <person name="Gujja S."/>
            <person name="Hansen M."/>
            <person name="Howarth C."/>
            <person name="Imamovic A."/>
            <person name="Larimer J."/>
            <person name="McCowan C."/>
            <person name="Murphy C."/>
            <person name="Neiman D."/>
            <person name="Pearson M."/>
            <person name="Priest M."/>
            <person name="Roberts A."/>
            <person name="Saif S."/>
            <person name="Shea T."/>
            <person name="Sisk P."/>
            <person name="Sykes S."/>
            <person name="Wortman J."/>
            <person name="Nusbaum C."/>
            <person name="Birren B."/>
        </authorList>
    </citation>
    <scope>NUCLEOTIDE SEQUENCE [LARGE SCALE GENOMIC DNA]</scope>
    <source>
        <strain evidence="9 10">CR</strain>
    </source>
</reference>
<evidence type="ECO:0000256" key="7">
    <source>
        <dbReference type="ARBA" id="ARBA00023136"/>
    </source>
</evidence>
<evidence type="ECO:0000313" key="10">
    <source>
        <dbReference type="Proteomes" id="UP000030659"/>
    </source>
</evidence>
<dbReference type="EMBL" id="KI965394">
    <property type="protein sequence ID" value="EUD74377.1"/>
    <property type="molecule type" value="Genomic_DNA"/>
</dbReference>
<dbReference type="GO" id="GO:0034975">
    <property type="term" value="P:protein folding in endoplasmic reticulum"/>
    <property type="evidence" value="ECO:0007669"/>
    <property type="project" value="TreeGrafter"/>
</dbReference>
<dbReference type="GO" id="GO:0072546">
    <property type="term" value="C:EMC complex"/>
    <property type="evidence" value="ECO:0007669"/>
    <property type="project" value="InterPro"/>
</dbReference>
<organism evidence="9 10">
    <name type="scientific">Plasmodium vinckei petteri</name>
    <dbReference type="NCBI Taxonomy" id="138298"/>
    <lineage>
        <taxon>Eukaryota</taxon>
        <taxon>Sar</taxon>
        <taxon>Alveolata</taxon>
        <taxon>Apicomplexa</taxon>
        <taxon>Aconoidasida</taxon>
        <taxon>Haemosporida</taxon>
        <taxon>Plasmodiidae</taxon>
        <taxon>Plasmodium</taxon>
        <taxon>Plasmodium (Vinckeia)</taxon>
    </lineage>
</organism>
<keyword evidence="4 8" id="KW-0812">Transmembrane</keyword>
<protein>
    <recommendedName>
        <fullName evidence="3">ER membrane protein complex subunit 6</fullName>
    </recommendedName>
</protein>
<feature type="transmembrane region" description="Helical" evidence="8">
    <location>
        <begin position="97"/>
        <end position="116"/>
    </location>
</feature>
<accession>W7ALL3</accession>
<dbReference type="InterPro" id="IPR029008">
    <property type="entry name" value="EMC6-like"/>
</dbReference>
<dbReference type="GO" id="GO:0000045">
    <property type="term" value="P:autophagosome assembly"/>
    <property type="evidence" value="ECO:0007669"/>
    <property type="project" value="TreeGrafter"/>
</dbReference>
<gene>
    <name evidence="9" type="ORF">YYG_00327</name>
</gene>
<keyword evidence="5" id="KW-0256">Endoplasmic reticulum</keyword>
<evidence type="ECO:0000313" key="9">
    <source>
        <dbReference type="EMBL" id="EUD74377.1"/>
    </source>
</evidence>
<keyword evidence="6 8" id="KW-1133">Transmembrane helix</keyword>
<comment type="similarity">
    <text evidence="2">Belongs to the EMC6 family.</text>
</comment>
<sequence length="136" mass="15501">MEKNASIDNRNKDSIKDSLNSKLLESNKYDENTVKHNKSSLILSRQFYGIIGGITAGILGLQGIKGFLFFSAFTLIGTLMTFFHIKNNYKSFFASKSCIFLNDFFSGLIVSIPYFSMMHIINDNVLICLYWCMHND</sequence>
<dbReference type="PANTHER" id="PTHR20994">
    <property type="entry name" value="ER MEMBRANE PROTEIN COMPLEX SUBUNIT 6"/>
    <property type="match status" value="1"/>
</dbReference>
<evidence type="ECO:0000256" key="6">
    <source>
        <dbReference type="ARBA" id="ARBA00022989"/>
    </source>
</evidence>
<feature type="transmembrane region" description="Helical" evidence="8">
    <location>
        <begin position="67"/>
        <end position="85"/>
    </location>
</feature>
<comment type="subcellular location">
    <subcellularLocation>
        <location evidence="1">Endoplasmic reticulum membrane</location>
        <topology evidence="1">Multi-pass membrane protein</topology>
    </subcellularLocation>
</comment>
<proteinExistence type="inferred from homology"/>
<evidence type="ECO:0000256" key="2">
    <source>
        <dbReference type="ARBA" id="ARBA00009436"/>
    </source>
</evidence>
<feature type="transmembrane region" description="Helical" evidence="8">
    <location>
        <begin position="42"/>
        <end position="61"/>
    </location>
</feature>
<dbReference type="PANTHER" id="PTHR20994:SF0">
    <property type="entry name" value="ER MEMBRANE PROTEIN COMPLEX SUBUNIT 6"/>
    <property type="match status" value="1"/>
</dbReference>
<dbReference type="AlphaFoldDB" id="W7ALL3"/>
<dbReference type="InterPro" id="IPR008504">
    <property type="entry name" value="Emc6"/>
</dbReference>
<keyword evidence="7 8" id="KW-0472">Membrane</keyword>
<evidence type="ECO:0000256" key="1">
    <source>
        <dbReference type="ARBA" id="ARBA00004477"/>
    </source>
</evidence>
<evidence type="ECO:0000256" key="8">
    <source>
        <dbReference type="SAM" id="Phobius"/>
    </source>
</evidence>
<evidence type="ECO:0000256" key="5">
    <source>
        <dbReference type="ARBA" id="ARBA00022824"/>
    </source>
</evidence>
<dbReference type="Pfam" id="PF07019">
    <property type="entry name" value="EMC6"/>
    <property type="match status" value="1"/>
</dbReference>
<evidence type="ECO:0000256" key="3">
    <source>
        <dbReference type="ARBA" id="ARBA00020827"/>
    </source>
</evidence>
<dbReference type="Proteomes" id="UP000030659">
    <property type="component" value="Unassembled WGS sequence"/>
</dbReference>
<name>W7ALL3_PLAVN</name>
<evidence type="ECO:0000256" key="4">
    <source>
        <dbReference type="ARBA" id="ARBA00022692"/>
    </source>
</evidence>